<dbReference type="Pfam" id="PF04973">
    <property type="entry name" value="NMN_transporter"/>
    <property type="match status" value="1"/>
</dbReference>
<evidence type="ECO:0000256" key="4">
    <source>
        <dbReference type="ARBA" id="ARBA00017522"/>
    </source>
</evidence>
<evidence type="ECO:0000256" key="2">
    <source>
        <dbReference type="ARBA" id="ARBA00004651"/>
    </source>
</evidence>
<evidence type="ECO:0000256" key="1">
    <source>
        <dbReference type="ARBA" id="ARBA00002672"/>
    </source>
</evidence>
<feature type="transmembrane region" description="Helical" evidence="10">
    <location>
        <begin position="39"/>
        <end position="56"/>
    </location>
</feature>
<dbReference type="NCBIfam" id="TIGR01528">
    <property type="entry name" value="NMN_trans_PnuC"/>
    <property type="match status" value="1"/>
</dbReference>
<dbReference type="Proteomes" id="UP000596074">
    <property type="component" value="Chromosome"/>
</dbReference>
<feature type="transmembrane region" description="Helical" evidence="10">
    <location>
        <begin position="12"/>
        <end position="32"/>
    </location>
</feature>
<keyword evidence="6" id="KW-1003">Cell membrane</keyword>
<dbReference type="PANTHER" id="PTHR36122:SF2">
    <property type="entry name" value="NICOTINAMIDE RIBOSIDE TRANSPORTER PNUC"/>
    <property type="match status" value="1"/>
</dbReference>
<dbReference type="KEGG" id="vcw:GJQ55_12770"/>
<dbReference type="InterPro" id="IPR006419">
    <property type="entry name" value="NMN_transpt_PnuC"/>
</dbReference>
<gene>
    <name evidence="11" type="ORF">GJQ55_12770</name>
</gene>
<evidence type="ECO:0000256" key="9">
    <source>
        <dbReference type="ARBA" id="ARBA00023136"/>
    </source>
</evidence>
<dbReference type="RefSeq" id="WP_228345362.1">
    <property type="nucleotide sequence ID" value="NZ_CP046056.1"/>
</dbReference>
<evidence type="ECO:0000313" key="12">
    <source>
        <dbReference type="Proteomes" id="UP000596074"/>
    </source>
</evidence>
<evidence type="ECO:0000256" key="5">
    <source>
        <dbReference type="ARBA" id="ARBA00022448"/>
    </source>
</evidence>
<comment type="subcellular location">
    <subcellularLocation>
        <location evidence="2">Cell membrane</location>
        <topology evidence="2">Multi-pass membrane protein</topology>
    </subcellularLocation>
</comment>
<feature type="transmembrane region" description="Helical" evidence="10">
    <location>
        <begin position="130"/>
        <end position="151"/>
    </location>
</feature>
<name>A0A9X7UYI5_9GAMM</name>
<sequence length="226" mass="25616">MTELTSNIQHAIAAMSGWEVLAVISGVAYLLLAMRNNILCWYAALVSSTIYVFLFWDVSLPMESALSVYYVVMAFYGWWQWRGGAAPAATDLHSHQPIVRWSLPRHAVMISAVLLLSSVSGYLLEKNTAAALPYLDSFTTWGALLTTWMVAKRVLENWLYWIVVDSAAIVLYLDRELYLTALLMAVYVVLVIIGWFQWLPLYRQQQQKKQQLQNTSQNAAVDNALC</sequence>
<evidence type="ECO:0000256" key="8">
    <source>
        <dbReference type="ARBA" id="ARBA00022989"/>
    </source>
</evidence>
<evidence type="ECO:0000256" key="6">
    <source>
        <dbReference type="ARBA" id="ARBA00022475"/>
    </source>
</evidence>
<keyword evidence="8 10" id="KW-1133">Transmembrane helix</keyword>
<keyword evidence="12" id="KW-1185">Reference proteome</keyword>
<proteinExistence type="inferred from homology"/>
<comment type="function">
    <text evidence="1">Required for nicotinamide riboside transport across the inner membrane.</text>
</comment>
<protein>
    <recommendedName>
        <fullName evidence="4">Nicotinamide riboside transporter PnuC</fullName>
    </recommendedName>
</protein>
<keyword evidence="7 10" id="KW-0812">Transmembrane</keyword>
<accession>A0A9X7UYI5</accession>
<keyword evidence="9 10" id="KW-0472">Membrane</keyword>
<evidence type="ECO:0000256" key="7">
    <source>
        <dbReference type="ARBA" id="ARBA00022692"/>
    </source>
</evidence>
<feature type="transmembrane region" description="Helical" evidence="10">
    <location>
        <begin position="106"/>
        <end position="124"/>
    </location>
</feature>
<feature type="transmembrane region" description="Helical" evidence="10">
    <location>
        <begin position="179"/>
        <end position="199"/>
    </location>
</feature>
<organism evidence="11 12">
    <name type="scientific">Venatoribacter cucullus</name>
    <dbReference type="NCBI Taxonomy" id="2661630"/>
    <lineage>
        <taxon>Bacteria</taxon>
        <taxon>Pseudomonadati</taxon>
        <taxon>Pseudomonadota</taxon>
        <taxon>Gammaproteobacteria</taxon>
        <taxon>Oceanospirillales</taxon>
        <taxon>Oceanospirillaceae</taxon>
        <taxon>Venatoribacter</taxon>
    </lineage>
</organism>
<evidence type="ECO:0000256" key="10">
    <source>
        <dbReference type="SAM" id="Phobius"/>
    </source>
</evidence>
<reference evidence="11 12" key="1">
    <citation type="submission" date="2019-11" db="EMBL/GenBank/DDBJ databases">
        <title>Venatorbacter sp. nov. a predator of Campylobacter and other Gram-negative bacteria.</title>
        <authorList>
            <person name="Saeedi A."/>
            <person name="Cummings N.J."/>
            <person name="Connerton I.F."/>
            <person name="Connerton P.L."/>
        </authorList>
    </citation>
    <scope>NUCLEOTIDE SEQUENCE [LARGE SCALE GENOMIC DNA]</scope>
    <source>
        <strain evidence="11">XL5</strain>
    </source>
</reference>
<dbReference type="EMBL" id="CP046056">
    <property type="protein sequence ID" value="QQD25295.1"/>
    <property type="molecule type" value="Genomic_DNA"/>
</dbReference>
<dbReference type="GO" id="GO:0005886">
    <property type="term" value="C:plasma membrane"/>
    <property type="evidence" value="ECO:0007669"/>
    <property type="project" value="UniProtKB-SubCell"/>
</dbReference>
<dbReference type="PANTHER" id="PTHR36122">
    <property type="entry name" value="NICOTINAMIDE RIBOSIDE TRANSPORTER PNUC"/>
    <property type="match status" value="1"/>
</dbReference>
<dbReference type="AlphaFoldDB" id="A0A9X7UYI5"/>
<dbReference type="GO" id="GO:0034257">
    <property type="term" value="F:nicotinamide riboside transmembrane transporter activity"/>
    <property type="evidence" value="ECO:0007669"/>
    <property type="project" value="InterPro"/>
</dbReference>
<comment type="similarity">
    <text evidence="3">Belongs to the nicotinamide ribonucleoside (NR) uptake permease (TC 4.B.1) family.</text>
</comment>
<evidence type="ECO:0000256" key="3">
    <source>
        <dbReference type="ARBA" id="ARBA00006669"/>
    </source>
</evidence>
<keyword evidence="5" id="KW-0813">Transport</keyword>
<evidence type="ECO:0000313" key="11">
    <source>
        <dbReference type="EMBL" id="QQD25295.1"/>
    </source>
</evidence>